<feature type="compositionally biased region" description="Gly residues" evidence="1">
    <location>
        <begin position="17"/>
        <end position="27"/>
    </location>
</feature>
<dbReference type="EMBL" id="CADCVX010000149">
    <property type="protein sequence ID" value="CAA9492855.1"/>
    <property type="molecule type" value="Genomic_DNA"/>
</dbReference>
<name>A0A6J4SDE7_9SPHN</name>
<dbReference type="AlphaFoldDB" id="A0A6J4SDE7"/>
<evidence type="ECO:0000313" key="2">
    <source>
        <dbReference type="EMBL" id="CAA9492855.1"/>
    </source>
</evidence>
<gene>
    <name evidence="2" type="ORF">AVDCRST_MAG91-631</name>
</gene>
<evidence type="ECO:0000256" key="1">
    <source>
        <dbReference type="SAM" id="MobiDB-lite"/>
    </source>
</evidence>
<protein>
    <submittedName>
        <fullName evidence="2">Uncharacterized protein</fullName>
    </submittedName>
</protein>
<sequence>GELRPGQPPGAYRAAGGAAGHGRGGAAGQAAGSATPDPAPAAWLKPGGGARADGAGERPLLRAAQVGRGEGGDCRLLLGPDQSL</sequence>
<feature type="non-terminal residue" evidence="2">
    <location>
        <position position="1"/>
    </location>
</feature>
<feature type="region of interest" description="Disordered" evidence="1">
    <location>
        <begin position="1"/>
        <end position="84"/>
    </location>
</feature>
<feature type="non-terminal residue" evidence="2">
    <location>
        <position position="84"/>
    </location>
</feature>
<accession>A0A6J4SDE7</accession>
<organism evidence="2">
    <name type="scientific">uncultured Sphingomonadaceae bacterium</name>
    <dbReference type="NCBI Taxonomy" id="169976"/>
    <lineage>
        <taxon>Bacteria</taxon>
        <taxon>Pseudomonadati</taxon>
        <taxon>Pseudomonadota</taxon>
        <taxon>Alphaproteobacteria</taxon>
        <taxon>Sphingomonadales</taxon>
        <taxon>Sphingomonadaceae</taxon>
        <taxon>environmental samples</taxon>
    </lineage>
</organism>
<reference evidence="2" key="1">
    <citation type="submission" date="2020-02" db="EMBL/GenBank/DDBJ databases">
        <authorList>
            <person name="Meier V. D."/>
        </authorList>
    </citation>
    <scope>NUCLEOTIDE SEQUENCE</scope>
    <source>
        <strain evidence="2">AVDCRST_MAG91</strain>
    </source>
</reference>
<proteinExistence type="predicted"/>